<reference evidence="6 7" key="1">
    <citation type="submission" date="2014-02" db="EMBL/GenBank/DDBJ databases">
        <title>Single nucleus genome sequencing reveals high similarity among nuclei of an endomycorrhizal fungus.</title>
        <authorList>
            <person name="Lin K."/>
            <person name="Geurts R."/>
            <person name="Zhang Z."/>
            <person name="Limpens E."/>
            <person name="Saunders D.G."/>
            <person name="Mu D."/>
            <person name="Pang E."/>
            <person name="Cao H."/>
            <person name="Cha H."/>
            <person name="Lin T."/>
            <person name="Zhou Q."/>
            <person name="Shang Y."/>
            <person name="Li Y."/>
            <person name="Ivanov S."/>
            <person name="Sharma T."/>
            <person name="Velzen R.V."/>
            <person name="Ruijter N.D."/>
            <person name="Aanen D.K."/>
            <person name="Win J."/>
            <person name="Kamoun S."/>
            <person name="Bisseling T."/>
            <person name="Huang S."/>
        </authorList>
    </citation>
    <scope>NUCLEOTIDE SEQUENCE [LARGE SCALE GENOMIC DNA]</scope>
    <source>
        <strain evidence="7">DAOM197198w</strain>
    </source>
</reference>
<evidence type="ECO:0000259" key="5">
    <source>
        <dbReference type="PROSITE" id="PS51084"/>
    </source>
</evidence>
<dbReference type="InterPro" id="IPR036265">
    <property type="entry name" value="HIT-like_sf"/>
</dbReference>
<dbReference type="PRINTS" id="PR00332">
    <property type="entry name" value="HISTRIAD"/>
</dbReference>
<dbReference type="AlphaFoldDB" id="A0A015LCT8"/>
<name>A0A015LCT8_RHIIW</name>
<dbReference type="InterPro" id="IPR001310">
    <property type="entry name" value="Histidine_triad_HIT"/>
</dbReference>
<feature type="domain" description="HIT" evidence="5">
    <location>
        <begin position="14"/>
        <end position="119"/>
    </location>
</feature>
<accession>A0A015LCT8</accession>
<organism evidence="6 7">
    <name type="scientific">Rhizophagus irregularis (strain DAOM 197198w)</name>
    <name type="common">Glomus intraradices</name>
    <dbReference type="NCBI Taxonomy" id="1432141"/>
    <lineage>
        <taxon>Eukaryota</taxon>
        <taxon>Fungi</taxon>
        <taxon>Fungi incertae sedis</taxon>
        <taxon>Mucoromycota</taxon>
        <taxon>Glomeromycotina</taxon>
        <taxon>Glomeromycetes</taxon>
        <taxon>Glomerales</taxon>
        <taxon>Glomeraceae</taxon>
        <taxon>Rhizophagus</taxon>
    </lineage>
</organism>
<evidence type="ECO:0000256" key="4">
    <source>
        <dbReference type="PROSITE-ProRule" id="PRU00464"/>
    </source>
</evidence>
<proteinExistence type="predicted"/>
<dbReference type="OrthoDB" id="1915375at2759"/>
<dbReference type="InterPro" id="IPR011146">
    <property type="entry name" value="HIT-like"/>
</dbReference>
<dbReference type="Proteomes" id="UP000022910">
    <property type="component" value="Unassembled WGS sequence"/>
</dbReference>
<dbReference type="PROSITE" id="PS51084">
    <property type="entry name" value="HIT_2"/>
    <property type="match status" value="1"/>
</dbReference>
<keyword evidence="2" id="KW-0378">Hydrolase</keyword>
<protein>
    <recommendedName>
        <fullName evidence="5">HIT domain-containing protein</fullName>
    </recommendedName>
</protein>
<comment type="caution">
    <text evidence="6">The sequence shown here is derived from an EMBL/GenBank/DDBJ whole genome shotgun (WGS) entry which is preliminary data.</text>
</comment>
<evidence type="ECO:0000256" key="2">
    <source>
        <dbReference type="ARBA" id="ARBA00022801"/>
    </source>
</evidence>
<feature type="short sequence motif" description="Histidine triad motif" evidence="4">
    <location>
        <begin position="104"/>
        <end position="108"/>
    </location>
</feature>
<dbReference type="Pfam" id="PF11969">
    <property type="entry name" value="DcpS_C"/>
    <property type="match status" value="1"/>
</dbReference>
<sequence length="145" mass="16743">MLQYFFSCFTDTTQDCVFCDLTDKKIVYEDERIVAFHDISPAAKLHLLIIPRNHIDNVDSLTPNDAPLLKHMIDTGNQLLSESGYQLSERRVGFHVPPYNSVHHLHLHCIGLPYRNIFYSTKYTELVHWYSSGEKILKSLSSSTE</sequence>
<dbReference type="SUPFAM" id="SSF54197">
    <property type="entry name" value="HIT-like"/>
    <property type="match status" value="1"/>
</dbReference>
<dbReference type="PANTHER" id="PTHR12486">
    <property type="entry name" value="APRATAXIN-RELATED"/>
    <property type="match status" value="1"/>
</dbReference>
<dbReference type="HOGENOM" id="CLU_056776_4_3_1"/>
<evidence type="ECO:0000313" key="6">
    <source>
        <dbReference type="EMBL" id="EXX52638.1"/>
    </source>
</evidence>
<keyword evidence="1" id="KW-0547">Nucleotide-binding</keyword>
<dbReference type="GO" id="GO:0000166">
    <property type="term" value="F:nucleotide binding"/>
    <property type="evidence" value="ECO:0007669"/>
    <property type="project" value="UniProtKB-KW"/>
</dbReference>
<dbReference type="PANTHER" id="PTHR12486:SF5">
    <property type="entry name" value="ADENOSINE 5'-MONOPHOSPHORAMIDASE HINT3"/>
    <property type="match status" value="1"/>
</dbReference>
<keyword evidence="7" id="KW-1185">Reference proteome</keyword>
<dbReference type="SMR" id="A0A015LCT8"/>
<dbReference type="STRING" id="1432141.A0A015LCT8"/>
<dbReference type="OMA" id="EKKCIFC"/>
<feature type="active site" description="Tele-AMP-histidine intermediate" evidence="3">
    <location>
        <position position="108"/>
    </location>
</feature>
<dbReference type="GO" id="GO:0016787">
    <property type="term" value="F:hydrolase activity"/>
    <property type="evidence" value="ECO:0007669"/>
    <property type="project" value="UniProtKB-KW"/>
</dbReference>
<evidence type="ECO:0000313" key="7">
    <source>
        <dbReference type="Proteomes" id="UP000022910"/>
    </source>
</evidence>
<dbReference type="EMBL" id="JEMT01029260">
    <property type="protein sequence ID" value="EXX52638.1"/>
    <property type="molecule type" value="Genomic_DNA"/>
</dbReference>
<evidence type="ECO:0000256" key="3">
    <source>
        <dbReference type="PIRSR" id="PIRSR601310-1"/>
    </source>
</evidence>
<evidence type="ECO:0000256" key="1">
    <source>
        <dbReference type="ARBA" id="ARBA00022741"/>
    </source>
</evidence>
<gene>
    <name evidence="6" type="ORF">RirG_251360</name>
</gene>
<dbReference type="Gene3D" id="3.30.428.10">
    <property type="entry name" value="HIT-like"/>
    <property type="match status" value="1"/>
</dbReference>